<dbReference type="Proteomes" id="UP000094020">
    <property type="component" value="Chromosome 4"/>
</dbReference>
<dbReference type="KEGG" id="kpin:30169912"/>
<sequence length="343" mass="39141">MEIDEESVIPVSASLVPPPESVGQLPSSLLTTQRVSNTDESLIDIEDDLASNLVSLAVDWRPIAPNISFISNDHTQAPQSIKSEISLEHFHPYIDFFQSTSSMQVSSTCASPAPTSSYYLDDKFVDPSNYILPITQKPEDRSKYLDPRIPTDIFWNFVGERQVAWAKERREKKKRLTDIYSSYDGRSSCLQSNSNESENEDCVDPVFKVPATIVRDEKAFIYPSPKEKSLYADRISYEGIELIDRKSDKTSSPTSKGRRTTRKHTKGVVDRKIINKLIRSTKAYNKEKQRIDNARKHQSKKINDLALFCAKISNDKKLKDVVSLSHRLKRLKVTPERTRYADY</sequence>
<dbReference type="OrthoDB" id="10602051at2759"/>
<feature type="region of interest" description="Disordered" evidence="1">
    <location>
        <begin position="246"/>
        <end position="266"/>
    </location>
</feature>
<feature type="region of interest" description="Disordered" evidence="1">
    <location>
        <begin position="1"/>
        <end position="22"/>
    </location>
</feature>
<evidence type="ECO:0000256" key="1">
    <source>
        <dbReference type="SAM" id="MobiDB-lite"/>
    </source>
</evidence>
<evidence type="ECO:0000313" key="3">
    <source>
        <dbReference type="EMBL" id="WWC69512.1"/>
    </source>
</evidence>
<evidence type="ECO:0000313" key="4">
    <source>
        <dbReference type="Proteomes" id="UP000094020"/>
    </source>
</evidence>
<reference evidence="3" key="4">
    <citation type="submission" date="2024-02" db="EMBL/GenBank/DDBJ databases">
        <title>Comparative genomics of Cryptococcus and Kwoniella reveals pathogenesis evolution and contrasting modes of karyotype evolution via chromosome fusion or intercentromeric recombination.</title>
        <authorList>
            <person name="Coelho M.A."/>
            <person name="David-Palma M."/>
            <person name="Shea T."/>
            <person name="Bowers K."/>
            <person name="McGinley-Smith S."/>
            <person name="Mohammad A.W."/>
            <person name="Gnirke A."/>
            <person name="Yurkov A.M."/>
            <person name="Nowrousian M."/>
            <person name="Sun S."/>
            <person name="Cuomo C.A."/>
            <person name="Heitman J."/>
        </authorList>
    </citation>
    <scope>NUCLEOTIDE SEQUENCE</scope>
    <source>
        <strain evidence="3">CBS 10737</strain>
    </source>
</reference>
<dbReference type="AlphaFoldDB" id="A0A1B9I9X9"/>
<dbReference type="EMBL" id="KI894008">
    <property type="protein sequence ID" value="OCF52257.1"/>
    <property type="molecule type" value="Genomic_DNA"/>
</dbReference>
<evidence type="ECO:0000313" key="2">
    <source>
        <dbReference type="EMBL" id="OCF52257.1"/>
    </source>
</evidence>
<keyword evidence="4" id="KW-1185">Reference proteome</keyword>
<gene>
    <name evidence="2" type="ORF">I206_01543</name>
    <name evidence="3" type="ORF">I206_103454</name>
</gene>
<dbReference type="GeneID" id="30169912"/>
<feature type="compositionally biased region" description="Basic residues" evidence="1">
    <location>
        <begin position="256"/>
        <end position="266"/>
    </location>
</feature>
<reference evidence="2" key="1">
    <citation type="submission" date="2013-07" db="EMBL/GenBank/DDBJ databases">
        <title>The Genome Sequence of Cryptococcus pinus CBS10737.</title>
        <authorList>
            <consortium name="The Broad Institute Genome Sequencing Platform"/>
            <person name="Cuomo C."/>
            <person name="Litvintseva A."/>
            <person name="Chen Y."/>
            <person name="Heitman J."/>
            <person name="Sun S."/>
            <person name="Springer D."/>
            <person name="Dromer F."/>
            <person name="Young S.K."/>
            <person name="Zeng Q."/>
            <person name="Gargeya S."/>
            <person name="Fitzgerald M."/>
            <person name="Abouelleil A."/>
            <person name="Alvarado L."/>
            <person name="Berlin A.M."/>
            <person name="Chapman S.B."/>
            <person name="Dewar J."/>
            <person name="Goldberg J."/>
            <person name="Griggs A."/>
            <person name="Gujja S."/>
            <person name="Hansen M."/>
            <person name="Howarth C."/>
            <person name="Imamovic A."/>
            <person name="Larimer J."/>
            <person name="McCowan C."/>
            <person name="Murphy C."/>
            <person name="Pearson M."/>
            <person name="Priest M."/>
            <person name="Roberts A."/>
            <person name="Saif S."/>
            <person name="Shea T."/>
            <person name="Sykes S."/>
            <person name="Wortman J."/>
            <person name="Nusbaum C."/>
            <person name="Birren B."/>
        </authorList>
    </citation>
    <scope>NUCLEOTIDE SEQUENCE [LARGE SCALE GENOMIC DNA]</scope>
    <source>
        <strain evidence="2">CBS 10737</strain>
    </source>
</reference>
<name>A0A1B9I9X9_9TREE</name>
<dbReference type="EMBL" id="CP144522">
    <property type="protein sequence ID" value="WWC69512.1"/>
    <property type="molecule type" value="Genomic_DNA"/>
</dbReference>
<protein>
    <submittedName>
        <fullName evidence="2">Uncharacterized protein</fullName>
    </submittedName>
</protein>
<accession>A0A1B9I9X9</accession>
<reference evidence="2" key="3">
    <citation type="submission" date="2016-07" db="EMBL/GenBank/DDBJ databases">
        <title>Evolution of pathogenesis and genome organization in the Tremellales.</title>
        <authorList>
            <person name="Cuomo C."/>
            <person name="Litvintseva A."/>
            <person name="Heitman J."/>
            <person name="Chen Y."/>
            <person name="Sun S."/>
            <person name="Springer D."/>
            <person name="Dromer F."/>
            <person name="Young S."/>
            <person name="Zeng Q."/>
            <person name="Chapman S."/>
            <person name="Gujja S."/>
            <person name="Saif S."/>
            <person name="Birren B."/>
        </authorList>
    </citation>
    <scope>NUCLEOTIDE SEQUENCE</scope>
    <source>
        <strain evidence="2">CBS 10737</strain>
    </source>
</reference>
<reference evidence="3" key="2">
    <citation type="submission" date="2013-07" db="EMBL/GenBank/DDBJ databases">
        <authorList>
            <consortium name="The Broad Institute Genome Sequencing Platform"/>
            <person name="Cuomo C."/>
            <person name="Litvintseva A."/>
            <person name="Chen Y."/>
            <person name="Heitman J."/>
            <person name="Sun S."/>
            <person name="Springer D."/>
            <person name="Dromer F."/>
            <person name="Young S.K."/>
            <person name="Zeng Q."/>
            <person name="Gargeya S."/>
            <person name="Fitzgerald M."/>
            <person name="Abouelleil A."/>
            <person name="Alvarado L."/>
            <person name="Berlin A.M."/>
            <person name="Chapman S.B."/>
            <person name="Dewar J."/>
            <person name="Goldberg J."/>
            <person name="Griggs A."/>
            <person name="Gujja S."/>
            <person name="Hansen M."/>
            <person name="Howarth C."/>
            <person name="Imamovic A."/>
            <person name="Larimer J."/>
            <person name="McCowan C."/>
            <person name="Murphy C."/>
            <person name="Pearson M."/>
            <person name="Priest M."/>
            <person name="Roberts A."/>
            <person name="Saif S."/>
            <person name="Shea T."/>
            <person name="Sykes S."/>
            <person name="Wortman J."/>
            <person name="Nusbaum C."/>
            <person name="Birren B."/>
        </authorList>
    </citation>
    <scope>NUCLEOTIDE SEQUENCE</scope>
    <source>
        <strain evidence="3">CBS 10737</strain>
    </source>
</reference>
<organism evidence="2">
    <name type="scientific">Kwoniella pini CBS 10737</name>
    <dbReference type="NCBI Taxonomy" id="1296096"/>
    <lineage>
        <taxon>Eukaryota</taxon>
        <taxon>Fungi</taxon>
        <taxon>Dikarya</taxon>
        <taxon>Basidiomycota</taxon>
        <taxon>Agaricomycotina</taxon>
        <taxon>Tremellomycetes</taxon>
        <taxon>Tremellales</taxon>
        <taxon>Cryptococcaceae</taxon>
        <taxon>Kwoniella</taxon>
    </lineage>
</organism>
<proteinExistence type="predicted"/>
<dbReference type="RefSeq" id="XP_019013476.1">
    <property type="nucleotide sequence ID" value="XM_019153315.1"/>
</dbReference>